<keyword evidence="3" id="KW-1185">Reference proteome</keyword>
<dbReference type="CDD" id="cd00093">
    <property type="entry name" value="HTH_XRE"/>
    <property type="match status" value="1"/>
</dbReference>
<dbReference type="InterPro" id="IPR010982">
    <property type="entry name" value="Lambda_DNA-bd_dom_sf"/>
</dbReference>
<sequence length="131" mass="13736">MTMQGSSIFAPLRGGGPERTLGERICLARDAAGLSTAQLARRLGVRTATLQAWESDRAEPRSNRLVLLAGVLGVSPTWLLVGRGDGPMEPDETAVATAGLRADLLAMRAQAQALTDQIDSALGRLEVLGDA</sequence>
<dbReference type="EMBL" id="CP002568">
    <property type="protein sequence ID" value="ADZ71220.1"/>
    <property type="molecule type" value="Genomic_DNA"/>
</dbReference>
<protein>
    <submittedName>
        <fullName evidence="2">Putative transcription regulator protein</fullName>
    </submittedName>
</protein>
<dbReference type="Proteomes" id="UP000008130">
    <property type="component" value="Chromosome"/>
</dbReference>
<feature type="domain" description="HTH cro/C1-type" evidence="1">
    <location>
        <begin position="28"/>
        <end position="79"/>
    </location>
</feature>
<reference evidence="2 3" key="1">
    <citation type="journal article" date="2011" name="J. Bacteriol.">
        <title>Complete genome sequence of Polymorphum gilvum SL003B-26A1T, a crude oil-degrading bacterium from oil-polluted saline soil.</title>
        <authorList>
            <person name="Li S.G."/>
            <person name="Tang Y.Q."/>
            <person name="Nie Y."/>
            <person name="Cai M."/>
            <person name="Wu X.L."/>
        </authorList>
    </citation>
    <scope>NUCLEOTIDE SEQUENCE [LARGE SCALE GENOMIC DNA]</scope>
    <source>
        <strain evidence="3">LMG 25793 / CGMCC 1.9160 / SL003B-26A1</strain>
    </source>
</reference>
<gene>
    <name evidence="2" type="ordered locus">SL003B_2797</name>
</gene>
<evidence type="ECO:0000313" key="3">
    <source>
        <dbReference type="Proteomes" id="UP000008130"/>
    </source>
</evidence>
<name>F2J5W6_POLGS</name>
<dbReference type="eggNOG" id="COG1396">
    <property type="taxonomic scope" value="Bacteria"/>
</dbReference>
<dbReference type="RefSeq" id="WP_013653534.1">
    <property type="nucleotide sequence ID" value="NC_015259.1"/>
</dbReference>
<dbReference type="GO" id="GO:0003677">
    <property type="term" value="F:DNA binding"/>
    <property type="evidence" value="ECO:0007669"/>
    <property type="project" value="InterPro"/>
</dbReference>
<organism evidence="2 3">
    <name type="scientific">Polymorphum gilvum (strain LMG 25793 / CGMCC 1.9160 / SL003B-26A1)</name>
    <dbReference type="NCBI Taxonomy" id="991905"/>
    <lineage>
        <taxon>Bacteria</taxon>
        <taxon>Pseudomonadati</taxon>
        <taxon>Pseudomonadota</taxon>
        <taxon>Alphaproteobacteria</taxon>
        <taxon>Rhodobacterales</taxon>
        <taxon>Paracoccaceae</taxon>
        <taxon>Polymorphum</taxon>
    </lineage>
</organism>
<evidence type="ECO:0000259" key="1">
    <source>
        <dbReference type="PROSITE" id="PS50943"/>
    </source>
</evidence>
<dbReference type="SUPFAM" id="SSF47413">
    <property type="entry name" value="lambda repressor-like DNA-binding domains"/>
    <property type="match status" value="1"/>
</dbReference>
<dbReference type="AlphaFoldDB" id="F2J5W6"/>
<dbReference type="InterPro" id="IPR001387">
    <property type="entry name" value="Cro/C1-type_HTH"/>
</dbReference>
<dbReference type="Gene3D" id="1.10.260.40">
    <property type="entry name" value="lambda repressor-like DNA-binding domains"/>
    <property type="match status" value="1"/>
</dbReference>
<dbReference type="STRING" id="991905.SL003B_2797"/>
<evidence type="ECO:0000313" key="2">
    <source>
        <dbReference type="EMBL" id="ADZ71220.1"/>
    </source>
</evidence>
<dbReference type="PROSITE" id="PS50943">
    <property type="entry name" value="HTH_CROC1"/>
    <property type="match status" value="1"/>
</dbReference>
<dbReference type="Pfam" id="PF01381">
    <property type="entry name" value="HTH_3"/>
    <property type="match status" value="1"/>
</dbReference>
<proteinExistence type="predicted"/>
<accession>F2J5W6</accession>
<dbReference type="SMART" id="SM00530">
    <property type="entry name" value="HTH_XRE"/>
    <property type="match status" value="1"/>
</dbReference>
<dbReference type="HOGENOM" id="CLU_066192_6_0_5"/>
<dbReference type="OrthoDB" id="461984at2"/>
<dbReference type="KEGG" id="pgv:SL003B_2797"/>